<proteinExistence type="predicted"/>
<gene>
    <name evidence="5" type="ORF">ABN611_40310</name>
</gene>
<dbReference type="InterPro" id="IPR054363">
    <property type="entry name" value="GH95_cat"/>
</dbReference>
<feature type="domain" description="Glycosyl hydrolase family 95 catalytic" evidence="4">
    <location>
        <begin position="330"/>
        <end position="732"/>
    </location>
</feature>
<dbReference type="InterPro" id="IPR027414">
    <property type="entry name" value="GH95_N_dom"/>
</dbReference>
<feature type="domain" description="Glycosyl hydrolase family 95 N-terminal" evidence="2">
    <location>
        <begin position="156"/>
        <end position="299"/>
    </location>
</feature>
<organism evidence="5">
    <name type="scientific">Kribbella sp. HUAS MG21</name>
    <dbReference type="NCBI Taxonomy" id="3160966"/>
    <lineage>
        <taxon>Bacteria</taxon>
        <taxon>Bacillati</taxon>
        <taxon>Actinomycetota</taxon>
        <taxon>Actinomycetes</taxon>
        <taxon>Propionibacteriales</taxon>
        <taxon>Kribbellaceae</taxon>
        <taxon>Kribbella</taxon>
    </lineage>
</organism>
<dbReference type="EMBL" id="CP158165">
    <property type="protein sequence ID" value="XBV24777.1"/>
    <property type="molecule type" value="Genomic_DNA"/>
</dbReference>
<accession>A0AAU7TD65</accession>
<dbReference type="SUPFAM" id="SSF48208">
    <property type="entry name" value="Six-hairpin glycosidases"/>
    <property type="match status" value="1"/>
</dbReference>
<dbReference type="PANTHER" id="PTHR31084:SF0">
    <property type="entry name" value="ALPHA-L-FUCOSIDASE 2"/>
    <property type="match status" value="1"/>
</dbReference>
<feature type="domain" description="Glycosyl hydrolase family 95 N-terminal" evidence="2">
    <location>
        <begin position="5"/>
        <end position="109"/>
    </location>
</feature>
<dbReference type="PANTHER" id="PTHR31084">
    <property type="entry name" value="ALPHA-L-FUCOSIDASE 2"/>
    <property type="match status" value="1"/>
</dbReference>
<sequence>MSHELWFRTPAPDWFEALPLGNGRLGAKVYGQVADERIALNLDDVWSGDGPRTLTVADGPAVLADVRRMLLEDDDQLAATERTRALQGPLVESYQPLADLVISSATPTSATPTSATPTSATPTSATPTSATPTSATPTSATPTSASAASAASAAPAAPLAGYRRSLDLRSGIAAVDYTVDGVRFRGETFVSAPDQVLVWTLIADNPVVDLQIGLESQHPVRVEATGDIYGVVGHAPSDLTIEYRDSPDPIRYQEGRGIGFGVALRVFADGSVVTSAEGVVVRGASRVTVVLAAASTFAGWKVPPGRDPLVALAAAVEVLDSVDVLDSVAVDKLRERHVEDHVALYDRASLELGPIVDNPTADRLRAVAAGGNDPDLVALTFNLGRYLLMASSRPGTQAANLQGIWNQDRRPMWASDWTNNINTQMNYWLADLTGLSECFEPLTDLLEGLAESGAETARILYDAPGWVAHHNADLWRATWPVGEGGDDPVWAMCATCGVWLTAHLMEHYRFTSDVDFLRERAYPVIAGAAEFVLSMLVPDRDGVLQFIPSTAPEHHFVLPSGAKASVDLTSTYDIWLIRELFANLVEAEGVLGLSSPLAARATAARLPDIRVTPDGRLHEWPTDWAPSEPQHRHQSHLYGLYPGAEIDPVRTPDWAAAARASLELRTAGAVNGGWTAAWLVALWARLYEPARAVAVIQDYLSRLVSDNLLHRDGDIFQIDANFGMTGCIPELLLQSHTDVIRILPALPTEWPDGSFRGLRARGGLAFDVSWRDGALTEAVVRATYAGTHRIAWQGGERTVELAAGQQLDLLR</sequence>
<dbReference type="RefSeq" id="WP_350277595.1">
    <property type="nucleotide sequence ID" value="NZ_CP158165.1"/>
</dbReference>
<dbReference type="Gene3D" id="1.50.10.10">
    <property type="match status" value="1"/>
</dbReference>
<evidence type="ECO:0000259" key="2">
    <source>
        <dbReference type="Pfam" id="PF14498"/>
    </source>
</evidence>
<keyword evidence="5" id="KW-0378">Hydrolase</keyword>
<feature type="domain" description="Alpha fucosidase A-like C-terminal" evidence="3">
    <location>
        <begin position="734"/>
        <end position="794"/>
    </location>
</feature>
<dbReference type="Pfam" id="PF21307">
    <property type="entry name" value="Glyco_hydro_95_C"/>
    <property type="match status" value="1"/>
</dbReference>
<protein>
    <submittedName>
        <fullName evidence="5">Glycoside hydrolase family 95 protein</fullName>
    </submittedName>
</protein>
<name>A0AAU7TD65_9ACTN</name>
<dbReference type="PIRSF" id="PIRSF007663">
    <property type="entry name" value="UCP007663"/>
    <property type="match status" value="1"/>
</dbReference>
<dbReference type="Pfam" id="PF14498">
    <property type="entry name" value="Glyco_hyd_65N_2"/>
    <property type="match status" value="2"/>
</dbReference>
<dbReference type="GO" id="GO:0004560">
    <property type="term" value="F:alpha-L-fucosidase activity"/>
    <property type="evidence" value="ECO:0007669"/>
    <property type="project" value="InterPro"/>
</dbReference>
<evidence type="ECO:0000313" key="5">
    <source>
        <dbReference type="EMBL" id="XBV24777.1"/>
    </source>
</evidence>
<evidence type="ECO:0000259" key="4">
    <source>
        <dbReference type="Pfam" id="PF22124"/>
    </source>
</evidence>
<dbReference type="InterPro" id="IPR008928">
    <property type="entry name" value="6-hairpin_glycosidase_sf"/>
</dbReference>
<dbReference type="Gene3D" id="2.70.98.50">
    <property type="entry name" value="putative glycoside hydrolase family protein from bacillus halodurans"/>
    <property type="match status" value="1"/>
</dbReference>
<dbReference type="GO" id="GO:0005975">
    <property type="term" value="P:carbohydrate metabolic process"/>
    <property type="evidence" value="ECO:0007669"/>
    <property type="project" value="InterPro"/>
</dbReference>
<dbReference type="InterPro" id="IPR049053">
    <property type="entry name" value="AFCA-like_C"/>
</dbReference>
<dbReference type="InterPro" id="IPR012341">
    <property type="entry name" value="6hp_glycosidase-like_sf"/>
</dbReference>
<feature type="region of interest" description="Disordered" evidence="1">
    <location>
        <begin position="106"/>
        <end position="146"/>
    </location>
</feature>
<dbReference type="Pfam" id="PF22124">
    <property type="entry name" value="Glyco_hydro_95_cat"/>
    <property type="match status" value="1"/>
</dbReference>
<dbReference type="AlphaFoldDB" id="A0AAU7TD65"/>
<dbReference type="InterPro" id="IPR016518">
    <property type="entry name" value="Alpha-L-fucosidase"/>
</dbReference>
<reference evidence="5" key="1">
    <citation type="submission" date="2024-06" db="EMBL/GenBank/DDBJ databases">
        <title>Kribbella sp. strain HUAS MG21 genome sequences.</title>
        <authorList>
            <person name="Mo P."/>
        </authorList>
    </citation>
    <scope>NUCLEOTIDE SEQUENCE</scope>
    <source>
        <strain evidence="5">HUAS MG21</strain>
    </source>
</reference>
<evidence type="ECO:0000259" key="3">
    <source>
        <dbReference type="Pfam" id="PF21307"/>
    </source>
</evidence>
<evidence type="ECO:0000256" key="1">
    <source>
        <dbReference type="SAM" id="MobiDB-lite"/>
    </source>
</evidence>